<dbReference type="PROSITE" id="PS51257">
    <property type="entry name" value="PROKAR_LIPOPROTEIN"/>
    <property type="match status" value="1"/>
</dbReference>
<evidence type="ECO:0000313" key="2">
    <source>
        <dbReference type="EMBL" id="AHG93771.1"/>
    </source>
</evidence>
<feature type="chain" id="PRO_5004795930" evidence="1">
    <location>
        <begin position="27"/>
        <end position="152"/>
    </location>
</feature>
<geneLocation type="plasmid" evidence="2 3">
    <name>2</name>
</geneLocation>
<feature type="signal peptide" evidence="1">
    <location>
        <begin position="1"/>
        <end position="26"/>
    </location>
</feature>
<dbReference type="EMBL" id="CP007130">
    <property type="protein sequence ID" value="AHG93771.1"/>
    <property type="molecule type" value="Genomic_DNA"/>
</dbReference>
<sequence>MVTRRVAAALGALGAACASAVASAVAATSAGAHPLHVTYADVAVARGTATVTLRVYTDDLLRAAGGAGGVDAYVRAHFALADAAGRPIALASCGAAVHGDMTHLCLRGAASGPGVRVTNDLLVTLYADQINVVRSSAGRTALFTRTRRAQAL</sequence>
<proteinExistence type="predicted"/>
<keyword evidence="1" id="KW-0732">Signal</keyword>
<keyword evidence="3" id="KW-1185">Reference proteome</keyword>
<gene>
    <name evidence="2" type="ORF">J421_6236</name>
</gene>
<dbReference type="InterPro" id="IPR046525">
    <property type="entry name" value="DUF6702"/>
</dbReference>
<protein>
    <submittedName>
        <fullName evidence="2">Uncharacterized protein</fullName>
    </submittedName>
</protein>
<keyword evidence="2" id="KW-0614">Plasmid</keyword>
<dbReference type="Pfam" id="PF20420">
    <property type="entry name" value="DUF6702"/>
    <property type="match status" value="1"/>
</dbReference>
<organism evidence="2 3">
    <name type="scientific">Gemmatirosa kalamazoonensis</name>
    <dbReference type="NCBI Taxonomy" id="861299"/>
    <lineage>
        <taxon>Bacteria</taxon>
        <taxon>Pseudomonadati</taxon>
        <taxon>Gemmatimonadota</taxon>
        <taxon>Gemmatimonadia</taxon>
        <taxon>Gemmatimonadales</taxon>
        <taxon>Gemmatimonadaceae</taxon>
        <taxon>Gemmatirosa</taxon>
    </lineage>
</organism>
<evidence type="ECO:0000256" key="1">
    <source>
        <dbReference type="SAM" id="SignalP"/>
    </source>
</evidence>
<dbReference type="KEGG" id="gba:J421_6236"/>
<dbReference type="InParanoid" id="W0RSW9"/>
<reference evidence="2 3" key="1">
    <citation type="journal article" date="2014" name="Genome Announc.">
        <title>Genome Sequence and Methylome of Soil Bacterium Gemmatirosa kalamazoonensis KBS708T, a Member of the Rarely Cultivated Gemmatimonadetes Phylum.</title>
        <authorList>
            <person name="Debruyn J.M."/>
            <person name="Radosevich M."/>
            <person name="Wommack K.E."/>
            <person name="Polson S.W."/>
            <person name="Hauser L.J."/>
            <person name="Fawaz M.N."/>
            <person name="Korlach J."/>
            <person name="Tsai Y.C."/>
        </authorList>
    </citation>
    <scope>NUCLEOTIDE SEQUENCE [LARGE SCALE GENOMIC DNA]</scope>
    <source>
        <strain evidence="2 3">KBS708</strain>
        <plasmid evidence="3">Plasmid 2</plasmid>
    </source>
</reference>
<dbReference type="AlphaFoldDB" id="W0RSW9"/>
<evidence type="ECO:0000313" key="3">
    <source>
        <dbReference type="Proteomes" id="UP000019151"/>
    </source>
</evidence>
<accession>W0RSW9</accession>
<dbReference type="RefSeq" id="WP_148306661.1">
    <property type="nucleotide sequence ID" value="NZ_CP007130.1"/>
</dbReference>
<name>W0RSW9_9BACT</name>
<dbReference type="HOGENOM" id="CLU_1719731_0_0_0"/>
<dbReference type="Proteomes" id="UP000019151">
    <property type="component" value="Plasmid 2"/>
</dbReference>